<keyword evidence="2" id="KW-1185">Reference proteome</keyword>
<organism evidence="1 2">
    <name type="scientific">Mycobacterium phage Phabba</name>
    <dbReference type="NCBI Taxonomy" id="2027899"/>
    <lineage>
        <taxon>Viruses</taxon>
        <taxon>Duplodnaviria</taxon>
        <taxon>Heunggongvirae</taxon>
        <taxon>Uroviricota</taxon>
        <taxon>Caudoviricetes</taxon>
        <taxon>Ceeclamvirinae</taxon>
        <taxon>Myrnavirus</taxon>
        <taxon>Myrnavirus phabba</taxon>
        <taxon>Myranavirus phabba</taxon>
    </lineage>
</organism>
<evidence type="ECO:0000313" key="1">
    <source>
        <dbReference type="EMBL" id="ASZ74593.1"/>
    </source>
</evidence>
<evidence type="ECO:0000313" key="2">
    <source>
        <dbReference type="Proteomes" id="UP000226037"/>
    </source>
</evidence>
<protein>
    <submittedName>
        <fullName evidence="1">Uncharacterized protein</fullName>
    </submittedName>
</protein>
<sequence>MSSCGLDSDKLIEIMNDIEYAQAHTGIPREISDHLENAYEAVDQAYKALRFQETGTLP</sequence>
<gene>
    <name evidence="1" type="ORF">SEA_PHABBA_18</name>
</gene>
<dbReference type="EMBL" id="MF668280">
    <property type="protein sequence ID" value="ASZ74593.1"/>
    <property type="molecule type" value="Genomic_DNA"/>
</dbReference>
<dbReference type="Proteomes" id="UP000226037">
    <property type="component" value="Segment"/>
</dbReference>
<name>A0A249XS76_9CAUD</name>
<reference evidence="2" key="1">
    <citation type="submission" date="2017-08" db="EMBL/GenBank/DDBJ databases">
        <authorList>
            <person name="de Groot N.N."/>
        </authorList>
    </citation>
    <scope>NUCLEOTIDE SEQUENCE [LARGE SCALE GENOMIC DNA]</scope>
</reference>
<accession>A0A249XS76</accession>
<proteinExistence type="predicted"/>